<name>A0A240UK67_9GAMM</name>
<dbReference type="InterPro" id="IPR005119">
    <property type="entry name" value="LysR_subst-bd"/>
</dbReference>
<dbReference type="InterPro" id="IPR036388">
    <property type="entry name" value="WH-like_DNA-bd_sf"/>
</dbReference>
<gene>
    <name evidence="6" type="ORF">B9H00_01465</name>
</gene>
<dbReference type="OrthoDB" id="8839911at2"/>
<evidence type="ECO:0000256" key="1">
    <source>
        <dbReference type="ARBA" id="ARBA00009437"/>
    </source>
</evidence>
<accession>A0A240UK67</accession>
<evidence type="ECO:0000256" key="2">
    <source>
        <dbReference type="ARBA" id="ARBA00023015"/>
    </source>
</evidence>
<proteinExistence type="inferred from homology"/>
<dbReference type="Proteomes" id="UP000194457">
    <property type="component" value="Chromosome"/>
</dbReference>
<evidence type="ECO:0000256" key="3">
    <source>
        <dbReference type="ARBA" id="ARBA00023125"/>
    </source>
</evidence>
<feature type="domain" description="HTH lysR-type" evidence="5">
    <location>
        <begin position="14"/>
        <end position="73"/>
    </location>
</feature>
<dbReference type="PROSITE" id="PS50931">
    <property type="entry name" value="HTH_LYSR"/>
    <property type="match status" value="1"/>
</dbReference>
<dbReference type="SUPFAM" id="SSF46785">
    <property type="entry name" value="Winged helix' DNA-binding domain"/>
    <property type="match status" value="1"/>
</dbReference>
<keyword evidence="4" id="KW-0804">Transcription</keyword>
<reference evidence="6 7" key="1">
    <citation type="submission" date="2017-05" db="EMBL/GenBank/DDBJ databases">
        <authorList>
            <person name="Song R."/>
            <person name="Chenine A.L."/>
            <person name="Ruprecht R.M."/>
        </authorList>
    </citation>
    <scope>NUCLEOTIDE SEQUENCE [LARGE SCALE GENOMIC DNA]</scope>
    <source>
        <strain evidence="6">SW32</strain>
    </source>
</reference>
<dbReference type="PANTHER" id="PTHR30118">
    <property type="entry name" value="HTH-TYPE TRANSCRIPTIONAL REGULATOR LEUO-RELATED"/>
    <property type="match status" value="1"/>
</dbReference>
<dbReference type="Pfam" id="PF03466">
    <property type="entry name" value="LysR_substrate"/>
    <property type="match status" value="1"/>
</dbReference>
<dbReference type="GO" id="GO:0003677">
    <property type="term" value="F:DNA binding"/>
    <property type="evidence" value="ECO:0007669"/>
    <property type="project" value="UniProtKB-KW"/>
</dbReference>
<dbReference type="SUPFAM" id="SSF53850">
    <property type="entry name" value="Periplasmic binding protein-like II"/>
    <property type="match status" value="1"/>
</dbReference>
<dbReference type="Gene3D" id="3.40.190.10">
    <property type="entry name" value="Periplasmic binding protein-like II"/>
    <property type="match status" value="2"/>
</dbReference>
<keyword evidence="7" id="KW-1185">Reference proteome</keyword>
<dbReference type="Gene3D" id="1.10.10.10">
    <property type="entry name" value="Winged helix-like DNA-binding domain superfamily/Winged helix DNA-binding domain"/>
    <property type="match status" value="1"/>
</dbReference>
<dbReference type="InterPro" id="IPR050389">
    <property type="entry name" value="LysR-type_TF"/>
</dbReference>
<dbReference type="PANTHER" id="PTHR30118:SF15">
    <property type="entry name" value="TRANSCRIPTIONAL REGULATORY PROTEIN"/>
    <property type="match status" value="1"/>
</dbReference>
<protein>
    <recommendedName>
        <fullName evidence="5">HTH lysR-type domain-containing protein</fullName>
    </recommendedName>
</protein>
<evidence type="ECO:0000256" key="4">
    <source>
        <dbReference type="ARBA" id="ARBA00023163"/>
    </source>
</evidence>
<dbReference type="AlphaFoldDB" id="A0A240UK67"/>
<evidence type="ECO:0000313" key="7">
    <source>
        <dbReference type="Proteomes" id="UP000194457"/>
    </source>
</evidence>
<evidence type="ECO:0000259" key="5">
    <source>
        <dbReference type="PROSITE" id="PS50931"/>
    </source>
</evidence>
<dbReference type="CDD" id="cd08417">
    <property type="entry name" value="PBP2_Nitroaromatics_like"/>
    <property type="match status" value="1"/>
</dbReference>
<dbReference type="Pfam" id="PF00126">
    <property type="entry name" value="HTH_1"/>
    <property type="match status" value="1"/>
</dbReference>
<keyword evidence="3" id="KW-0238">DNA-binding</keyword>
<keyword evidence="2" id="KW-0805">Transcription regulation</keyword>
<dbReference type="InterPro" id="IPR036390">
    <property type="entry name" value="WH_DNA-bd_sf"/>
</dbReference>
<dbReference type="EMBL" id="CP021358">
    <property type="protein sequence ID" value="ART61897.1"/>
    <property type="molecule type" value="Genomic_DNA"/>
</dbReference>
<evidence type="ECO:0000313" key="6">
    <source>
        <dbReference type="EMBL" id="ART61897.1"/>
    </source>
</evidence>
<dbReference type="InterPro" id="IPR000847">
    <property type="entry name" value="LysR_HTH_N"/>
</dbReference>
<dbReference type="GO" id="GO:0003700">
    <property type="term" value="F:DNA-binding transcription factor activity"/>
    <property type="evidence" value="ECO:0007669"/>
    <property type="project" value="InterPro"/>
</dbReference>
<dbReference type="InterPro" id="IPR037402">
    <property type="entry name" value="YidZ_PBP2"/>
</dbReference>
<comment type="similarity">
    <text evidence="1">Belongs to the LysR transcriptional regulatory family.</text>
</comment>
<dbReference type="KEGG" id="kma:B9H00_01465"/>
<sequence length="313" mass="34540">MIMQKSNDRATGHLDLRSLRFLAQVLSLRSVTRAGEVMGLSQPAASRLLAQLRRALGDDPLLVRTQGGGYVRTARAEALMPQLAEAIAAEDRLFQPPGFEPSCSERILRIATTDYGAAVAIREFARLVACEAPGVSLELRVWESETLVELEEGRLDFALYTDEAVPQGFHHETLFTERFACVVRRDHPVLAYRDADGHIAPSRLAELPRVVLLYPEGRATAIDDPLASHGRARGPGDTITPYFLSSPLLIGQSERVLCLPRRAAELIAPLADLAVIDFPQAGEIHYCVIWHERAARDPAIAWSIECLQRTVGY</sequence>
<organism evidence="6 7">
    <name type="scientific">Kushneria marisflavi</name>
    <dbReference type="NCBI Taxonomy" id="157779"/>
    <lineage>
        <taxon>Bacteria</taxon>
        <taxon>Pseudomonadati</taxon>
        <taxon>Pseudomonadota</taxon>
        <taxon>Gammaproteobacteria</taxon>
        <taxon>Oceanospirillales</taxon>
        <taxon>Halomonadaceae</taxon>
        <taxon>Kushneria</taxon>
    </lineage>
</organism>